<gene>
    <name evidence="1" type="ORF">MLD38_000581</name>
</gene>
<protein>
    <submittedName>
        <fullName evidence="1">Uncharacterized protein</fullName>
    </submittedName>
</protein>
<comment type="caution">
    <text evidence="1">The sequence shown here is derived from an EMBL/GenBank/DDBJ whole genome shotgun (WGS) entry which is preliminary data.</text>
</comment>
<evidence type="ECO:0000313" key="2">
    <source>
        <dbReference type="Proteomes" id="UP001057402"/>
    </source>
</evidence>
<sequence length="246" mass="28555">METYFSILLSILLFPVLVIAWSALNWVWIRPRKLERILRLQGFSGNPYRFLYGDLRDSSLMLSQARSRPSSVSDDVKTRVLPFLNQLVKTQGKNSFMWLGPIPRINIMDPSHLKEILSKIHDYQKPDSNPLFKLLLEGLVNHEGDKWSMHRKILNPAFHMGKLKLMLPAFHSSTNQLVSKWEEMLSFKESSEVDIWPELQDLTRDVISRTAFGTSIEEGRKIFQLQEEQSELALTAARSVYIPGWR</sequence>
<organism evidence="1 2">
    <name type="scientific">Melastoma candidum</name>
    <dbReference type="NCBI Taxonomy" id="119954"/>
    <lineage>
        <taxon>Eukaryota</taxon>
        <taxon>Viridiplantae</taxon>
        <taxon>Streptophyta</taxon>
        <taxon>Embryophyta</taxon>
        <taxon>Tracheophyta</taxon>
        <taxon>Spermatophyta</taxon>
        <taxon>Magnoliopsida</taxon>
        <taxon>eudicotyledons</taxon>
        <taxon>Gunneridae</taxon>
        <taxon>Pentapetalae</taxon>
        <taxon>rosids</taxon>
        <taxon>malvids</taxon>
        <taxon>Myrtales</taxon>
        <taxon>Melastomataceae</taxon>
        <taxon>Melastomatoideae</taxon>
        <taxon>Melastomateae</taxon>
        <taxon>Melastoma</taxon>
    </lineage>
</organism>
<proteinExistence type="predicted"/>
<name>A0ACB9SEH3_9MYRT</name>
<keyword evidence="2" id="KW-1185">Reference proteome</keyword>
<evidence type="ECO:0000313" key="1">
    <source>
        <dbReference type="EMBL" id="KAI4388234.1"/>
    </source>
</evidence>
<reference evidence="2" key="1">
    <citation type="journal article" date="2023" name="Front. Plant Sci.">
        <title>Chromosomal-level genome assembly of Melastoma candidum provides insights into trichome evolution.</title>
        <authorList>
            <person name="Zhong Y."/>
            <person name="Wu W."/>
            <person name="Sun C."/>
            <person name="Zou P."/>
            <person name="Liu Y."/>
            <person name="Dai S."/>
            <person name="Zhou R."/>
        </authorList>
    </citation>
    <scope>NUCLEOTIDE SEQUENCE [LARGE SCALE GENOMIC DNA]</scope>
</reference>
<dbReference type="EMBL" id="CM042880">
    <property type="protein sequence ID" value="KAI4388234.1"/>
    <property type="molecule type" value="Genomic_DNA"/>
</dbReference>
<dbReference type="Proteomes" id="UP001057402">
    <property type="component" value="Chromosome 1"/>
</dbReference>
<accession>A0ACB9SEH3</accession>